<feature type="non-terminal residue" evidence="1">
    <location>
        <position position="53"/>
    </location>
</feature>
<dbReference type="EMBL" id="KV462982">
    <property type="protein sequence ID" value="OCA13994.1"/>
    <property type="molecule type" value="Genomic_DNA"/>
</dbReference>
<name>A0A1B8XTK3_XENTR</name>
<reference evidence="1" key="1">
    <citation type="submission" date="2009-11" db="EMBL/GenBank/DDBJ databases">
        <authorList>
            <consortium name="US DOE Joint Genome Institute (JGI-PGF)"/>
            <person name="Ottilar R."/>
            <person name="Schmutz J."/>
            <person name="Salamov A."/>
            <person name="Cheng J.F."/>
            <person name="Lucas S."/>
            <person name="Pitluck S."/>
            <person name="Gundlach H."/>
            <person name="Guo Y."/>
            <person name="Haberer G."/>
            <person name="Nasrallah J."/>
            <person name="Mayer K.F.X."/>
            <person name="van de Peer Y."/>
            <person name="Weigel D."/>
            <person name="Grigoriev I.V."/>
        </authorList>
    </citation>
    <scope>NUCLEOTIDE SEQUENCE</scope>
    <source>
        <strain evidence="1">Nigerian</strain>
    </source>
</reference>
<feature type="non-terminal residue" evidence="1">
    <location>
        <position position="1"/>
    </location>
</feature>
<dbReference type="AlphaFoldDB" id="A0A1B8XTK3"/>
<sequence length="53" mass="5835">APKPKVQSRSSRNSVPVSVRCFHVFVPKAVTEKEVLEAINTYNNGTNLLGTYS</sequence>
<accession>A0A1B8XTK3</accession>
<evidence type="ECO:0000313" key="1">
    <source>
        <dbReference type="EMBL" id="OCA13994.1"/>
    </source>
</evidence>
<protein>
    <submittedName>
        <fullName evidence="1">Uncharacterized protein</fullName>
    </submittedName>
</protein>
<reference evidence="1" key="3">
    <citation type="submission" date="2016-05" db="EMBL/GenBank/DDBJ databases">
        <title>WGS assembly of Xenopus tropicalis.</title>
        <authorList>
            <person name="Sessions A."/>
            <person name="Jenkins J."/>
            <person name="Mitros T."/>
            <person name="Lyons J.T."/>
            <person name="Dichmann D.S."/>
            <person name="Robert J."/>
            <person name="Harland R.M."/>
            <person name="Rokhsar D.S."/>
        </authorList>
    </citation>
    <scope>NUCLEOTIDE SEQUENCE</scope>
    <source>
        <strain evidence="1">Nigerian</strain>
    </source>
</reference>
<gene>
    <name evidence="1" type="ORF">XENTR_v900284201mg</name>
</gene>
<reference evidence="1" key="2">
    <citation type="journal article" date="2010" name="Science">
        <title>The genome of the Western clawed frog Xenopus tropicalis.</title>
        <authorList>
            <person name="Hellsten U."/>
            <person name="Harland R.M."/>
            <person name="Gilchrist M.J."/>
            <person name="Hendrix D."/>
            <person name="Jurka J."/>
            <person name="Kapitonov V."/>
            <person name="Ovcharenko I."/>
            <person name="Putnam N.H."/>
            <person name="Shu S."/>
            <person name="Taher L."/>
            <person name="Blitz I.L."/>
            <person name="Blumberg B."/>
            <person name="Dichmann D.S."/>
            <person name="Dubchak I."/>
            <person name="Amaya E."/>
            <person name="Detter J.C."/>
            <person name="Fletcher R."/>
            <person name="Gerhard D.S."/>
            <person name="Goodstein D."/>
            <person name="Graves T."/>
            <person name="Grigoriev I.V."/>
            <person name="Grimwood J."/>
            <person name="Kawashima T."/>
            <person name="Lindquist E."/>
            <person name="Lucas S.M."/>
            <person name="Mead P.E."/>
            <person name="Mitros T."/>
            <person name="Ogino H."/>
            <person name="Ohta Y."/>
            <person name="Poliakov A.V."/>
            <person name="Pollet N."/>
            <person name="Robert J."/>
            <person name="Salamov A."/>
            <person name="Sater A.K."/>
            <person name="Schmutz J."/>
            <person name="Terry A."/>
            <person name="Vize P.D."/>
            <person name="Warren W.C."/>
            <person name="Wells D."/>
            <person name="Wills A."/>
            <person name="Wilson R.K."/>
            <person name="Zimmerman L.B."/>
            <person name="Zorn A.M."/>
            <person name="Grainger R."/>
            <person name="Grammer T."/>
            <person name="Khokha M.K."/>
            <person name="Richardson P.M."/>
            <person name="Rokhsar D.S."/>
        </authorList>
    </citation>
    <scope>NUCLEOTIDE SEQUENCE [LARGE SCALE GENOMIC DNA]</scope>
    <source>
        <strain evidence="1">Nigerian</strain>
    </source>
</reference>
<organism evidence="1">
    <name type="scientific">Xenopus tropicalis</name>
    <name type="common">Western clawed frog</name>
    <name type="synonym">Silurana tropicalis</name>
    <dbReference type="NCBI Taxonomy" id="8364"/>
    <lineage>
        <taxon>Eukaryota</taxon>
        <taxon>Metazoa</taxon>
        <taxon>Chordata</taxon>
        <taxon>Craniata</taxon>
        <taxon>Vertebrata</taxon>
        <taxon>Euteleostomi</taxon>
        <taxon>Amphibia</taxon>
        <taxon>Batrachia</taxon>
        <taxon>Anura</taxon>
        <taxon>Pipoidea</taxon>
        <taxon>Pipidae</taxon>
        <taxon>Xenopodinae</taxon>
        <taxon>Xenopus</taxon>
        <taxon>Silurana</taxon>
    </lineage>
</organism>
<proteinExistence type="predicted"/>